<evidence type="ECO:0008006" key="4">
    <source>
        <dbReference type="Google" id="ProtNLM"/>
    </source>
</evidence>
<keyword evidence="1" id="KW-0732">Signal</keyword>
<dbReference type="Proteomes" id="UP001267290">
    <property type="component" value="Unassembled WGS sequence"/>
</dbReference>
<protein>
    <recommendedName>
        <fullName evidence="4">Lipoprotein</fullName>
    </recommendedName>
</protein>
<evidence type="ECO:0000313" key="2">
    <source>
        <dbReference type="EMBL" id="MDR6552564.1"/>
    </source>
</evidence>
<evidence type="ECO:0000313" key="3">
    <source>
        <dbReference type="Proteomes" id="UP001267290"/>
    </source>
</evidence>
<keyword evidence="3" id="KW-1185">Reference proteome</keyword>
<sequence>MMMIKPFKCGVLMLLVVLCLINLNGCSNQKVQSNNSKDSVAGDTLYVPEGYQKKLESLQLTEVVAMPYFKSPFISVAQDSNGTQFAVIFRESGEIVHEQLPVKYIEIIKIIESKGYNIKSSVNYKNLHLFQINGNIVWSYADGNKKLYVDKEGRETEPFINK</sequence>
<organism evidence="2 3">
    <name type="scientific">Paenibacillus qinlingensis</name>
    <dbReference type="NCBI Taxonomy" id="1837343"/>
    <lineage>
        <taxon>Bacteria</taxon>
        <taxon>Bacillati</taxon>
        <taxon>Bacillota</taxon>
        <taxon>Bacilli</taxon>
        <taxon>Bacillales</taxon>
        <taxon>Paenibacillaceae</taxon>
        <taxon>Paenibacillus</taxon>
    </lineage>
</organism>
<gene>
    <name evidence="2" type="ORF">J2736_003770</name>
</gene>
<feature type="chain" id="PRO_5046314403" description="Lipoprotein" evidence="1">
    <location>
        <begin position="30"/>
        <end position="162"/>
    </location>
</feature>
<dbReference type="EMBL" id="JAVDSB010000006">
    <property type="protein sequence ID" value="MDR6552564.1"/>
    <property type="molecule type" value="Genomic_DNA"/>
</dbReference>
<feature type="signal peptide" evidence="1">
    <location>
        <begin position="1"/>
        <end position="29"/>
    </location>
</feature>
<name>A0ABU1NYJ3_9BACL</name>
<evidence type="ECO:0000256" key="1">
    <source>
        <dbReference type="SAM" id="SignalP"/>
    </source>
</evidence>
<accession>A0ABU1NYJ3</accession>
<proteinExistence type="predicted"/>
<comment type="caution">
    <text evidence="2">The sequence shown here is derived from an EMBL/GenBank/DDBJ whole genome shotgun (WGS) entry which is preliminary data.</text>
</comment>
<dbReference type="RefSeq" id="WP_310500075.1">
    <property type="nucleotide sequence ID" value="NZ_JAVDSB010000006.1"/>
</dbReference>
<reference evidence="2 3" key="1">
    <citation type="submission" date="2023-07" db="EMBL/GenBank/DDBJ databases">
        <title>Sorghum-associated microbial communities from plants grown in Nebraska, USA.</title>
        <authorList>
            <person name="Schachtman D."/>
        </authorList>
    </citation>
    <scope>NUCLEOTIDE SEQUENCE [LARGE SCALE GENOMIC DNA]</scope>
    <source>
        <strain evidence="2 3">CC258</strain>
    </source>
</reference>